<protein>
    <submittedName>
        <fullName evidence="2">Uncharacterized protein</fullName>
    </submittedName>
</protein>
<organism evidence="2 3">
    <name type="scientific">Clytia hemisphaerica</name>
    <dbReference type="NCBI Taxonomy" id="252671"/>
    <lineage>
        <taxon>Eukaryota</taxon>
        <taxon>Metazoa</taxon>
        <taxon>Cnidaria</taxon>
        <taxon>Hydrozoa</taxon>
        <taxon>Hydroidolina</taxon>
        <taxon>Leptothecata</taxon>
        <taxon>Obeliida</taxon>
        <taxon>Clytiidae</taxon>
        <taxon>Clytia</taxon>
    </lineage>
</organism>
<keyword evidence="1" id="KW-0472">Membrane</keyword>
<feature type="transmembrane region" description="Helical" evidence="1">
    <location>
        <begin position="152"/>
        <end position="172"/>
    </location>
</feature>
<proteinExistence type="predicted"/>
<evidence type="ECO:0000313" key="3">
    <source>
        <dbReference type="Proteomes" id="UP000594262"/>
    </source>
</evidence>
<dbReference type="EnsemblMetazoa" id="CLYHEMT008269.1">
    <property type="protein sequence ID" value="CLYHEMP008269.1"/>
    <property type="gene ID" value="CLYHEMG008269"/>
</dbReference>
<dbReference type="Proteomes" id="UP000594262">
    <property type="component" value="Unplaced"/>
</dbReference>
<dbReference type="AlphaFoldDB" id="A0A7M5V6A5"/>
<feature type="transmembrane region" description="Helical" evidence="1">
    <location>
        <begin position="20"/>
        <end position="44"/>
    </location>
</feature>
<feature type="transmembrane region" description="Helical" evidence="1">
    <location>
        <begin position="91"/>
        <end position="113"/>
    </location>
</feature>
<feature type="transmembrane region" description="Helical" evidence="1">
    <location>
        <begin position="203"/>
        <end position="221"/>
    </location>
</feature>
<feature type="transmembrane region" description="Helical" evidence="1">
    <location>
        <begin position="51"/>
        <end position="71"/>
    </location>
</feature>
<reference evidence="2" key="1">
    <citation type="submission" date="2021-01" db="UniProtKB">
        <authorList>
            <consortium name="EnsemblMetazoa"/>
        </authorList>
    </citation>
    <scope>IDENTIFICATION</scope>
</reference>
<sequence>MPAFQNQNSTIKSHASSITLILTLAIDSCGILLSIMAIVAMVTVKNLPNTFSGTLLSHSVANFIGGLLFLWTTVSEMLHIEIEGMNPTTIISMAISVVLSLSHLLCLVLAEYIHVSGQFKYVTKSFRPLLAIVWFLAICLSSVLFFLDKTTTEFICLIGIIVCWIGLIAFYTSVMKMYRNHRHEIARYSKTHVTNPVSHRDIFFPRVILAAYFFCSLPWAFKEAHYAKNSSLKPSDDTSYYMIVVYSLNFHVVSIICLYLKCRNAEQNIWHTRHYTTKYRYSERSIEFGESKKDSLTSSESFELKNKDSTQPGIISYQYYNTALEIDA</sequence>
<dbReference type="Gene3D" id="1.20.1070.10">
    <property type="entry name" value="Rhodopsin 7-helix transmembrane proteins"/>
    <property type="match status" value="1"/>
</dbReference>
<feature type="transmembrane region" description="Helical" evidence="1">
    <location>
        <begin position="125"/>
        <end position="146"/>
    </location>
</feature>
<keyword evidence="3" id="KW-1185">Reference proteome</keyword>
<accession>A0A7M5V6A5</accession>
<evidence type="ECO:0000256" key="1">
    <source>
        <dbReference type="SAM" id="Phobius"/>
    </source>
</evidence>
<evidence type="ECO:0000313" key="2">
    <source>
        <dbReference type="EnsemblMetazoa" id="CLYHEMP008269.1"/>
    </source>
</evidence>
<keyword evidence="1" id="KW-1133">Transmembrane helix</keyword>
<feature type="transmembrane region" description="Helical" evidence="1">
    <location>
        <begin position="241"/>
        <end position="260"/>
    </location>
</feature>
<name>A0A7M5V6A5_9CNID</name>
<keyword evidence="1" id="KW-0812">Transmembrane</keyword>